<dbReference type="EMBL" id="BGZK01001802">
    <property type="protein sequence ID" value="GBP86584.1"/>
    <property type="molecule type" value="Genomic_DNA"/>
</dbReference>
<dbReference type="OrthoDB" id="411823at2759"/>
<reference evidence="1 2" key="1">
    <citation type="journal article" date="2019" name="Commun. Biol.">
        <title>The bagworm genome reveals a unique fibroin gene that provides high tensile strength.</title>
        <authorList>
            <person name="Kono N."/>
            <person name="Nakamura H."/>
            <person name="Ohtoshi R."/>
            <person name="Tomita M."/>
            <person name="Numata K."/>
            <person name="Arakawa K."/>
        </authorList>
    </citation>
    <scope>NUCLEOTIDE SEQUENCE [LARGE SCALE GENOMIC DNA]</scope>
</reference>
<keyword evidence="2" id="KW-1185">Reference proteome</keyword>
<dbReference type="Proteomes" id="UP000299102">
    <property type="component" value="Unassembled WGS sequence"/>
</dbReference>
<dbReference type="AlphaFoldDB" id="A0A4C1ZHK0"/>
<evidence type="ECO:0000313" key="2">
    <source>
        <dbReference type="Proteomes" id="UP000299102"/>
    </source>
</evidence>
<proteinExistence type="predicted"/>
<organism evidence="1 2">
    <name type="scientific">Eumeta variegata</name>
    <name type="common">Bagworm moth</name>
    <name type="synonym">Eumeta japonica</name>
    <dbReference type="NCBI Taxonomy" id="151549"/>
    <lineage>
        <taxon>Eukaryota</taxon>
        <taxon>Metazoa</taxon>
        <taxon>Ecdysozoa</taxon>
        <taxon>Arthropoda</taxon>
        <taxon>Hexapoda</taxon>
        <taxon>Insecta</taxon>
        <taxon>Pterygota</taxon>
        <taxon>Neoptera</taxon>
        <taxon>Endopterygota</taxon>
        <taxon>Lepidoptera</taxon>
        <taxon>Glossata</taxon>
        <taxon>Ditrysia</taxon>
        <taxon>Tineoidea</taxon>
        <taxon>Psychidae</taxon>
        <taxon>Oiketicinae</taxon>
        <taxon>Eumeta</taxon>
    </lineage>
</organism>
<accession>A0A4C1ZHK0</accession>
<comment type="caution">
    <text evidence="1">The sequence shown here is derived from an EMBL/GenBank/DDBJ whole genome shotgun (WGS) entry which is preliminary data.</text>
</comment>
<protein>
    <submittedName>
        <fullName evidence="1">Uncharacterized protein</fullName>
    </submittedName>
</protein>
<gene>
    <name evidence="1" type="ORF">EVAR_52489_1</name>
</gene>
<sequence length="200" mass="22727">MDFCELPYRAHSLELSFESVEDLDPLTMDRLAIVGSHIYTDGSRIEAKKVKIDGQRLTFNLLAHAARQDIRDIVAEGSGYAIFRRVPTQIPRATHVLTSSPGTPPLKRRWQRIMIAFYAKRRSGRRKPGRVAAEIRREKHCTCIGSNEEFAITAYSCSRSKIYCAALEEYQFCMKECAETEVGTGHRNMSEAGFPEPLKR</sequence>
<name>A0A4C1ZHK0_EUMVA</name>
<evidence type="ECO:0000313" key="1">
    <source>
        <dbReference type="EMBL" id="GBP86584.1"/>
    </source>
</evidence>